<dbReference type="EMBL" id="JABWDY010022882">
    <property type="protein sequence ID" value="KAF5191383.1"/>
    <property type="molecule type" value="Genomic_DNA"/>
</dbReference>
<evidence type="ECO:0000313" key="1">
    <source>
        <dbReference type="EMBL" id="KAF5191383.1"/>
    </source>
</evidence>
<organism evidence="1 2">
    <name type="scientific">Thalictrum thalictroides</name>
    <name type="common">Rue-anemone</name>
    <name type="synonym">Anemone thalictroides</name>
    <dbReference type="NCBI Taxonomy" id="46969"/>
    <lineage>
        <taxon>Eukaryota</taxon>
        <taxon>Viridiplantae</taxon>
        <taxon>Streptophyta</taxon>
        <taxon>Embryophyta</taxon>
        <taxon>Tracheophyta</taxon>
        <taxon>Spermatophyta</taxon>
        <taxon>Magnoliopsida</taxon>
        <taxon>Ranunculales</taxon>
        <taxon>Ranunculaceae</taxon>
        <taxon>Thalictroideae</taxon>
        <taxon>Thalictrum</taxon>
    </lineage>
</organism>
<reference evidence="1 2" key="1">
    <citation type="submission" date="2020-06" db="EMBL/GenBank/DDBJ databases">
        <title>Transcriptomic and genomic resources for Thalictrum thalictroides and T. hernandezii: Facilitating candidate gene discovery in an emerging model plant lineage.</title>
        <authorList>
            <person name="Arias T."/>
            <person name="Riano-Pachon D.M."/>
            <person name="Di Stilio V.S."/>
        </authorList>
    </citation>
    <scope>NUCLEOTIDE SEQUENCE [LARGE SCALE GENOMIC DNA]</scope>
    <source>
        <strain evidence="2">cv. WT478/WT964</strain>
        <tissue evidence="1">Leaves</tissue>
    </source>
</reference>
<accession>A0A7J6W2Q4</accession>
<protein>
    <submittedName>
        <fullName evidence="1">Uncharacterized protein</fullName>
    </submittedName>
</protein>
<sequence>MSGAKLTRLLAIGKSQDLNSGLHDWLMLHTNPTWRPPRIRHIFITPKSDCIIKDLELFSILGSLNIL</sequence>
<gene>
    <name evidence="1" type="ORF">FRX31_019044</name>
</gene>
<name>A0A7J6W2Q4_THATH</name>
<dbReference type="Proteomes" id="UP000554482">
    <property type="component" value="Unassembled WGS sequence"/>
</dbReference>
<proteinExistence type="predicted"/>
<dbReference type="AlphaFoldDB" id="A0A7J6W2Q4"/>
<evidence type="ECO:0000313" key="2">
    <source>
        <dbReference type="Proteomes" id="UP000554482"/>
    </source>
</evidence>
<comment type="caution">
    <text evidence="1">The sequence shown here is derived from an EMBL/GenBank/DDBJ whole genome shotgun (WGS) entry which is preliminary data.</text>
</comment>
<keyword evidence="2" id="KW-1185">Reference proteome</keyword>